<gene>
    <name evidence="1" type="ORF">JZM60_02795</name>
</gene>
<reference evidence="1 2" key="1">
    <citation type="submission" date="2021-03" db="EMBL/GenBank/DDBJ databases">
        <title>Geobacter metallireducens gen. nov. sp. nov., a microorganism capable of coupling the complete oxidation of organic compounds to the reduction of iron and other metals.</title>
        <authorList>
            <person name="Li Y."/>
        </authorList>
    </citation>
    <scope>NUCLEOTIDE SEQUENCE [LARGE SCALE GENOMIC DNA]</scope>
    <source>
        <strain evidence="1 2">Jerry-YX</strain>
    </source>
</reference>
<evidence type="ECO:0000313" key="1">
    <source>
        <dbReference type="EMBL" id="QSV46225.1"/>
    </source>
</evidence>
<dbReference type="EMBL" id="CP071382">
    <property type="protein sequence ID" value="QSV46225.1"/>
    <property type="molecule type" value="Genomic_DNA"/>
</dbReference>
<accession>A0ABX7Q5A6</accession>
<dbReference type="Pfam" id="PF14345">
    <property type="entry name" value="GDYXXLXY"/>
    <property type="match status" value="1"/>
</dbReference>
<dbReference type="Proteomes" id="UP000663651">
    <property type="component" value="Chromosome"/>
</dbReference>
<proteinExistence type="predicted"/>
<keyword evidence="2" id="KW-1185">Reference proteome</keyword>
<sequence>MRVKFIALVLLQALLLAGIAGYRQWWVATGTSVLLRTEPVDPRDLFRGDYVQLTYGITNLDIDQLGARDDFRRNDRVYVLLQREADGTYRPTALRTIEPTSGTYIQGRVLRGATPISRWEITVRDDAGAIQVLRPRWFTFKQGDRIRLCLNAQDAVMNISRADSGDGCWNKEWRQVIGTVEEVRERRSRQVAVNYGIENYFVEEGKGRAIEAARNASDLRVEVSLRRDGKGTITGLLMDGKRLR</sequence>
<dbReference type="RefSeq" id="WP_207164013.1">
    <property type="nucleotide sequence ID" value="NZ_CP071382.1"/>
</dbReference>
<organism evidence="1 2">
    <name type="scientific">Geobacter benzoatilyticus</name>
    <dbReference type="NCBI Taxonomy" id="2815309"/>
    <lineage>
        <taxon>Bacteria</taxon>
        <taxon>Pseudomonadati</taxon>
        <taxon>Thermodesulfobacteriota</taxon>
        <taxon>Desulfuromonadia</taxon>
        <taxon>Geobacterales</taxon>
        <taxon>Geobacteraceae</taxon>
        <taxon>Geobacter</taxon>
    </lineage>
</organism>
<protein>
    <submittedName>
        <fullName evidence="1">GDYXXLXY domain-containing protein</fullName>
    </submittedName>
</protein>
<evidence type="ECO:0000313" key="2">
    <source>
        <dbReference type="Proteomes" id="UP000663651"/>
    </source>
</evidence>
<name>A0ABX7Q5A6_9BACT</name>
<dbReference type="InterPro" id="IPR025833">
    <property type="entry name" value="GDYXXLXY"/>
</dbReference>